<proteinExistence type="predicted"/>
<protein>
    <submittedName>
        <fullName evidence="1">Uncharacterized protein</fullName>
    </submittedName>
</protein>
<name>A0A1R3KXM6_9ROSI</name>
<keyword evidence="2" id="KW-1185">Reference proteome</keyword>
<sequence length="42" mass="4389">MGPPLDTSRFCGTSQGELGLPAATGYSSLRSAAISRRNESFV</sequence>
<organism evidence="1 2">
    <name type="scientific">Corchorus olitorius</name>
    <dbReference type="NCBI Taxonomy" id="93759"/>
    <lineage>
        <taxon>Eukaryota</taxon>
        <taxon>Viridiplantae</taxon>
        <taxon>Streptophyta</taxon>
        <taxon>Embryophyta</taxon>
        <taxon>Tracheophyta</taxon>
        <taxon>Spermatophyta</taxon>
        <taxon>Magnoliopsida</taxon>
        <taxon>eudicotyledons</taxon>
        <taxon>Gunneridae</taxon>
        <taxon>Pentapetalae</taxon>
        <taxon>rosids</taxon>
        <taxon>malvids</taxon>
        <taxon>Malvales</taxon>
        <taxon>Malvaceae</taxon>
        <taxon>Grewioideae</taxon>
        <taxon>Apeibeae</taxon>
        <taxon>Corchorus</taxon>
    </lineage>
</organism>
<evidence type="ECO:0000313" key="1">
    <source>
        <dbReference type="EMBL" id="OMP11830.1"/>
    </source>
</evidence>
<reference evidence="2" key="1">
    <citation type="submission" date="2013-09" db="EMBL/GenBank/DDBJ databases">
        <title>Corchorus olitorius genome sequencing.</title>
        <authorList>
            <person name="Alam M."/>
            <person name="Haque M.S."/>
            <person name="Islam M.S."/>
            <person name="Emdad E.M."/>
            <person name="Islam M.M."/>
            <person name="Ahmed B."/>
            <person name="Halim A."/>
            <person name="Hossen Q.M.M."/>
            <person name="Hossain M.Z."/>
            <person name="Ahmed R."/>
            <person name="Khan M.M."/>
            <person name="Islam R."/>
            <person name="Rashid M.M."/>
            <person name="Khan S.A."/>
            <person name="Rahman M.S."/>
            <person name="Alam M."/>
            <person name="Yahiya A.S."/>
            <person name="Khan M.S."/>
            <person name="Azam M.S."/>
            <person name="Haque T."/>
            <person name="Lashkar M.Z.H."/>
            <person name="Akhand A.I."/>
            <person name="Morshed G."/>
            <person name="Roy S."/>
            <person name="Uddin K.S."/>
            <person name="Rabeya T."/>
            <person name="Hossain A.S."/>
            <person name="Chowdhury A."/>
            <person name="Snigdha A.R."/>
            <person name="Mortoza M.S."/>
            <person name="Matin S.A."/>
            <person name="Hoque S.M.E."/>
            <person name="Islam M.K."/>
            <person name="Roy D.K."/>
            <person name="Haider R."/>
            <person name="Moosa M.M."/>
            <person name="Elias S.M."/>
            <person name="Hasan A.M."/>
            <person name="Jahan S."/>
            <person name="Shafiuddin M."/>
            <person name="Mahmood N."/>
            <person name="Shommy N.S."/>
        </authorList>
    </citation>
    <scope>NUCLEOTIDE SEQUENCE [LARGE SCALE GENOMIC DNA]</scope>
    <source>
        <strain evidence="2">cv. O-4</strain>
    </source>
</reference>
<gene>
    <name evidence="1" type="ORF">COLO4_03663</name>
</gene>
<comment type="caution">
    <text evidence="1">The sequence shown here is derived from an EMBL/GenBank/DDBJ whole genome shotgun (WGS) entry which is preliminary data.</text>
</comment>
<dbReference type="EMBL" id="AWUE01010188">
    <property type="protein sequence ID" value="OMP11830.1"/>
    <property type="molecule type" value="Genomic_DNA"/>
</dbReference>
<accession>A0A1R3KXM6</accession>
<dbReference type="AlphaFoldDB" id="A0A1R3KXM6"/>
<dbReference type="Proteomes" id="UP000187203">
    <property type="component" value="Unassembled WGS sequence"/>
</dbReference>
<evidence type="ECO:0000313" key="2">
    <source>
        <dbReference type="Proteomes" id="UP000187203"/>
    </source>
</evidence>